<dbReference type="AlphaFoldDB" id="S7Q9P1"/>
<accession>S7Q9P1</accession>
<dbReference type="EMBL" id="KB469301">
    <property type="protein sequence ID" value="EPQ56063.1"/>
    <property type="molecule type" value="Genomic_DNA"/>
</dbReference>
<evidence type="ECO:0000313" key="1">
    <source>
        <dbReference type="EMBL" id="EPQ56063.1"/>
    </source>
</evidence>
<dbReference type="OMA" id="NVWMGGF"/>
<proteinExistence type="predicted"/>
<feature type="non-terminal residue" evidence="1">
    <location>
        <position position="1"/>
    </location>
</feature>
<protein>
    <submittedName>
        <fullName evidence="1">Uncharacterized protein</fullName>
    </submittedName>
</protein>
<gene>
    <name evidence="1" type="ORF">GLOTRDRAFT_41055</name>
</gene>
<dbReference type="HOGENOM" id="CLU_190350_0_0_1"/>
<dbReference type="GeneID" id="19306025"/>
<dbReference type="OrthoDB" id="2501483at2759"/>
<dbReference type="KEGG" id="gtr:GLOTRDRAFT_41055"/>
<reference evidence="1 2" key="1">
    <citation type="journal article" date="2012" name="Science">
        <title>The Paleozoic origin of enzymatic lignin decomposition reconstructed from 31 fungal genomes.</title>
        <authorList>
            <person name="Floudas D."/>
            <person name="Binder M."/>
            <person name="Riley R."/>
            <person name="Barry K."/>
            <person name="Blanchette R.A."/>
            <person name="Henrissat B."/>
            <person name="Martinez A.T."/>
            <person name="Otillar R."/>
            <person name="Spatafora J.W."/>
            <person name="Yadav J.S."/>
            <person name="Aerts A."/>
            <person name="Benoit I."/>
            <person name="Boyd A."/>
            <person name="Carlson A."/>
            <person name="Copeland A."/>
            <person name="Coutinho P.M."/>
            <person name="de Vries R.P."/>
            <person name="Ferreira P."/>
            <person name="Findley K."/>
            <person name="Foster B."/>
            <person name="Gaskell J."/>
            <person name="Glotzer D."/>
            <person name="Gorecki P."/>
            <person name="Heitman J."/>
            <person name="Hesse C."/>
            <person name="Hori C."/>
            <person name="Igarashi K."/>
            <person name="Jurgens J.A."/>
            <person name="Kallen N."/>
            <person name="Kersten P."/>
            <person name="Kohler A."/>
            <person name="Kuees U."/>
            <person name="Kumar T.K.A."/>
            <person name="Kuo A."/>
            <person name="LaButti K."/>
            <person name="Larrondo L.F."/>
            <person name="Lindquist E."/>
            <person name="Ling A."/>
            <person name="Lombard V."/>
            <person name="Lucas S."/>
            <person name="Lundell T."/>
            <person name="Martin R."/>
            <person name="McLaughlin D.J."/>
            <person name="Morgenstern I."/>
            <person name="Morin E."/>
            <person name="Murat C."/>
            <person name="Nagy L.G."/>
            <person name="Nolan M."/>
            <person name="Ohm R.A."/>
            <person name="Patyshakuliyeva A."/>
            <person name="Rokas A."/>
            <person name="Ruiz-Duenas F.J."/>
            <person name="Sabat G."/>
            <person name="Salamov A."/>
            <person name="Samejima M."/>
            <person name="Schmutz J."/>
            <person name="Slot J.C."/>
            <person name="St John F."/>
            <person name="Stenlid J."/>
            <person name="Sun H."/>
            <person name="Sun S."/>
            <person name="Syed K."/>
            <person name="Tsang A."/>
            <person name="Wiebenga A."/>
            <person name="Young D."/>
            <person name="Pisabarro A."/>
            <person name="Eastwood D.C."/>
            <person name="Martin F."/>
            <person name="Cullen D."/>
            <person name="Grigoriev I.V."/>
            <person name="Hibbett D.S."/>
        </authorList>
    </citation>
    <scope>NUCLEOTIDE SEQUENCE [LARGE SCALE GENOMIC DNA]</scope>
    <source>
        <strain evidence="1 2">ATCC 11539</strain>
    </source>
</reference>
<organism evidence="1 2">
    <name type="scientific">Gloeophyllum trabeum (strain ATCC 11539 / FP-39264 / Madison 617)</name>
    <name type="common">Brown rot fungus</name>
    <dbReference type="NCBI Taxonomy" id="670483"/>
    <lineage>
        <taxon>Eukaryota</taxon>
        <taxon>Fungi</taxon>
        <taxon>Dikarya</taxon>
        <taxon>Basidiomycota</taxon>
        <taxon>Agaricomycotina</taxon>
        <taxon>Agaricomycetes</taxon>
        <taxon>Gloeophyllales</taxon>
        <taxon>Gloeophyllaceae</taxon>
        <taxon>Gloeophyllum</taxon>
    </lineage>
</organism>
<evidence type="ECO:0000313" key="2">
    <source>
        <dbReference type="Proteomes" id="UP000030669"/>
    </source>
</evidence>
<keyword evidence="2" id="KW-1185">Reference proteome</keyword>
<sequence>KHKTTDHACQMFCNPASFSGLVDQNGNWVFNTSIAEQTNVWFGAFQSIVREMEVVRYNFFLDEMVKRRNRWIVEELARKGHGPWHVPADCIMGTQDM</sequence>
<dbReference type="RefSeq" id="XP_007865528.1">
    <property type="nucleotide sequence ID" value="XM_007867337.1"/>
</dbReference>
<dbReference type="Proteomes" id="UP000030669">
    <property type="component" value="Unassembled WGS sequence"/>
</dbReference>
<name>S7Q9P1_GLOTA</name>